<evidence type="ECO:0000313" key="1">
    <source>
        <dbReference type="EMBL" id="QJA78458.1"/>
    </source>
</evidence>
<gene>
    <name evidence="1" type="ORF">MM415A01070_0025</name>
</gene>
<accession>A0A6M3K9X0</accession>
<protein>
    <submittedName>
        <fullName evidence="1">Uncharacterized protein</fullName>
    </submittedName>
</protein>
<dbReference type="AlphaFoldDB" id="A0A6M3K9X0"/>
<dbReference type="EMBL" id="MT142337">
    <property type="protein sequence ID" value="QJA78458.1"/>
    <property type="molecule type" value="Genomic_DNA"/>
</dbReference>
<organism evidence="1">
    <name type="scientific">viral metagenome</name>
    <dbReference type="NCBI Taxonomy" id="1070528"/>
    <lineage>
        <taxon>unclassified sequences</taxon>
        <taxon>metagenomes</taxon>
        <taxon>organismal metagenomes</taxon>
    </lineage>
</organism>
<sequence length="191" mass="21921">MGPIDTFDREDGYTIEIWQDESCESPREWDNLGTIVYNGGRHILGDVEFGGRINGEYIPELEEWEQWTEEEGVIYLPVFAYIHSGIAMNTGGFGDPWDSGQSGFVFVRKEKVRREWRKKRISKKLLGTVYNVLRGEVETFGQWANGECYGYVVKDKDGEEVESCWGFVGDAEYVVEEAEGIVEWHKEQAGQ</sequence>
<reference evidence="1" key="1">
    <citation type="submission" date="2020-03" db="EMBL/GenBank/DDBJ databases">
        <title>The deep terrestrial virosphere.</title>
        <authorList>
            <person name="Holmfeldt K."/>
            <person name="Nilsson E."/>
            <person name="Simone D."/>
            <person name="Lopez-Fernandez M."/>
            <person name="Wu X."/>
            <person name="de Brujin I."/>
            <person name="Lundin D."/>
            <person name="Andersson A."/>
            <person name="Bertilsson S."/>
            <person name="Dopson M."/>
        </authorList>
    </citation>
    <scope>NUCLEOTIDE SEQUENCE</scope>
    <source>
        <strain evidence="1">MM415A01070</strain>
    </source>
</reference>
<proteinExistence type="predicted"/>
<name>A0A6M3K9X0_9ZZZZ</name>